<name>A0AAN6YZB7_9PEZI</name>
<dbReference type="EMBL" id="MU853245">
    <property type="protein sequence ID" value="KAK4119706.1"/>
    <property type="molecule type" value="Genomic_DNA"/>
</dbReference>
<evidence type="ECO:0000313" key="1">
    <source>
        <dbReference type="EMBL" id="KAK4119706.1"/>
    </source>
</evidence>
<reference evidence="1" key="2">
    <citation type="submission" date="2023-05" db="EMBL/GenBank/DDBJ databases">
        <authorList>
            <consortium name="Lawrence Berkeley National Laboratory"/>
            <person name="Steindorff A."/>
            <person name="Hensen N."/>
            <person name="Bonometti L."/>
            <person name="Westerberg I."/>
            <person name="Brannstrom I.O."/>
            <person name="Guillou S."/>
            <person name="Cros-Aarteil S."/>
            <person name="Calhoun S."/>
            <person name="Haridas S."/>
            <person name="Kuo A."/>
            <person name="Mondo S."/>
            <person name="Pangilinan J."/>
            <person name="Riley R."/>
            <person name="Labutti K."/>
            <person name="Andreopoulos B."/>
            <person name="Lipzen A."/>
            <person name="Chen C."/>
            <person name="Yanf M."/>
            <person name="Daum C."/>
            <person name="Ng V."/>
            <person name="Clum A."/>
            <person name="Ohm R."/>
            <person name="Martin F."/>
            <person name="Silar P."/>
            <person name="Natvig D."/>
            <person name="Lalanne C."/>
            <person name="Gautier V."/>
            <person name="Ament-Velasquez S.L."/>
            <person name="Kruys A."/>
            <person name="Hutchinson M.I."/>
            <person name="Powell A.J."/>
            <person name="Barry K."/>
            <person name="Miller A.N."/>
            <person name="Grigoriev I.V."/>
            <person name="Debuchy R."/>
            <person name="Gladieux P."/>
            <person name="Thoren M.H."/>
            <person name="Johannesson H."/>
        </authorList>
    </citation>
    <scope>NUCLEOTIDE SEQUENCE</scope>
    <source>
        <strain evidence="1">CBS 731.68</strain>
    </source>
</reference>
<feature type="non-terminal residue" evidence="1">
    <location>
        <position position="160"/>
    </location>
</feature>
<dbReference type="AlphaFoldDB" id="A0AAN6YZB7"/>
<organism evidence="1 2">
    <name type="scientific">Parathielavia appendiculata</name>
    <dbReference type="NCBI Taxonomy" id="2587402"/>
    <lineage>
        <taxon>Eukaryota</taxon>
        <taxon>Fungi</taxon>
        <taxon>Dikarya</taxon>
        <taxon>Ascomycota</taxon>
        <taxon>Pezizomycotina</taxon>
        <taxon>Sordariomycetes</taxon>
        <taxon>Sordariomycetidae</taxon>
        <taxon>Sordariales</taxon>
        <taxon>Chaetomiaceae</taxon>
        <taxon>Parathielavia</taxon>
    </lineage>
</organism>
<dbReference type="GeneID" id="87834160"/>
<sequence length="160" mass="18688">MRLTNTSLSGPSRWMSLWRGGRPIFHGIHGFYNGIRLSLHPGDVIRVRATVQSRQALRRHPTTFASRRLNQHAPKLEELGGKERGLKRWLSWAVISMSWECRRVDRWAGARAVVGWQLPKWTKNYIWSVQNFIAFLYDSVSSQARPGPAWVRERVWVRVQ</sequence>
<keyword evidence="2" id="KW-1185">Reference proteome</keyword>
<dbReference type="RefSeq" id="XP_062643479.1">
    <property type="nucleotide sequence ID" value="XM_062797388.1"/>
</dbReference>
<proteinExistence type="predicted"/>
<dbReference type="Proteomes" id="UP001302602">
    <property type="component" value="Unassembled WGS sequence"/>
</dbReference>
<gene>
    <name evidence="1" type="ORF">N657DRAFT_706529</name>
</gene>
<protein>
    <submittedName>
        <fullName evidence="1">Uncharacterized protein</fullName>
    </submittedName>
</protein>
<accession>A0AAN6YZB7</accession>
<evidence type="ECO:0000313" key="2">
    <source>
        <dbReference type="Proteomes" id="UP001302602"/>
    </source>
</evidence>
<comment type="caution">
    <text evidence="1">The sequence shown here is derived from an EMBL/GenBank/DDBJ whole genome shotgun (WGS) entry which is preliminary data.</text>
</comment>
<reference evidence="1" key="1">
    <citation type="journal article" date="2023" name="Mol. Phylogenet. Evol.">
        <title>Genome-scale phylogeny and comparative genomics of the fungal order Sordariales.</title>
        <authorList>
            <person name="Hensen N."/>
            <person name="Bonometti L."/>
            <person name="Westerberg I."/>
            <person name="Brannstrom I.O."/>
            <person name="Guillou S."/>
            <person name="Cros-Aarteil S."/>
            <person name="Calhoun S."/>
            <person name="Haridas S."/>
            <person name="Kuo A."/>
            <person name="Mondo S."/>
            <person name="Pangilinan J."/>
            <person name="Riley R."/>
            <person name="LaButti K."/>
            <person name="Andreopoulos B."/>
            <person name="Lipzen A."/>
            <person name="Chen C."/>
            <person name="Yan M."/>
            <person name="Daum C."/>
            <person name="Ng V."/>
            <person name="Clum A."/>
            <person name="Steindorff A."/>
            <person name="Ohm R.A."/>
            <person name="Martin F."/>
            <person name="Silar P."/>
            <person name="Natvig D.O."/>
            <person name="Lalanne C."/>
            <person name="Gautier V."/>
            <person name="Ament-Velasquez S.L."/>
            <person name="Kruys A."/>
            <person name="Hutchinson M.I."/>
            <person name="Powell A.J."/>
            <person name="Barry K."/>
            <person name="Miller A.N."/>
            <person name="Grigoriev I.V."/>
            <person name="Debuchy R."/>
            <person name="Gladieux P."/>
            <person name="Hiltunen Thoren M."/>
            <person name="Johannesson H."/>
        </authorList>
    </citation>
    <scope>NUCLEOTIDE SEQUENCE</scope>
    <source>
        <strain evidence="1">CBS 731.68</strain>
    </source>
</reference>